<reference evidence="2 3" key="1">
    <citation type="submission" date="2017-05" db="EMBL/GenBank/DDBJ databases">
        <authorList>
            <person name="Song R."/>
            <person name="Chenine A.L."/>
            <person name="Ruprecht R.M."/>
        </authorList>
    </citation>
    <scope>NUCLEOTIDE SEQUENCE [LARGE SCALE GENOMIC DNA]</scope>
    <source>
        <strain evidence="2 3">DSM 26136</strain>
    </source>
</reference>
<organism evidence="2 3">
    <name type="scientific">Comamonas serinivorans</name>
    <dbReference type="NCBI Taxonomy" id="1082851"/>
    <lineage>
        <taxon>Bacteria</taxon>
        <taxon>Pseudomonadati</taxon>
        <taxon>Pseudomonadota</taxon>
        <taxon>Betaproteobacteria</taxon>
        <taxon>Burkholderiales</taxon>
        <taxon>Comamonadaceae</taxon>
        <taxon>Comamonas</taxon>
    </lineage>
</organism>
<dbReference type="PANTHER" id="PTHR43441">
    <property type="entry name" value="RIBOSOMAL-PROTEIN-SERINE ACETYLTRANSFERASE"/>
    <property type="match status" value="1"/>
</dbReference>
<accession>A0A1Y0ELA4</accession>
<dbReference type="PROSITE" id="PS51186">
    <property type="entry name" value="GNAT"/>
    <property type="match status" value="1"/>
</dbReference>
<keyword evidence="2" id="KW-0808">Transferase</keyword>
<dbReference type="PANTHER" id="PTHR43441:SF11">
    <property type="entry name" value="RIBOSOMAL-PROTEIN-SERINE ACETYLTRANSFERASE"/>
    <property type="match status" value="1"/>
</dbReference>
<gene>
    <name evidence="2" type="ORF">CCO03_04850</name>
</gene>
<dbReference type="OrthoDB" id="9801656at2"/>
<dbReference type="AlphaFoldDB" id="A0A1Y0ELA4"/>
<dbReference type="Proteomes" id="UP000196138">
    <property type="component" value="Chromosome"/>
</dbReference>
<dbReference type="GO" id="GO:1990189">
    <property type="term" value="F:protein N-terminal-serine acetyltransferase activity"/>
    <property type="evidence" value="ECO:0007669"/>
    <property type="project" value="TreeGrafter"/>
</dbReference>
<protein>
    <submittedName>
        <fullName evidence="2">GNAT family N-acetyltransferase</fullName>
    </submittedName>
</protein>
<dbReference type="InterPro" id="IPR000182">
    <property type="entry name" value="GNAT_dom"/>
</dbReference>
<dbReference type="InterPro" id="IPR016181">
    <property type="entry name" value="Acyl_CoA_acyltransferase"/>
</dbReference>
<name>A0A1Y0ELA4_9BURK</name>
<sequence>MHLFPPAHPLLTPRLQLRRFRDTDFAAYAAYHGDPQVYRFLYQAAPEADRLGTQFAEVLRAPFDGDGHALRLAAVRQADEAVVGEVLLKIASLAALQLEVGYIFNPRFGGQGYATEAVRALLNWGFEGMGAHRIFARLDALNTASVKVVERLGMRREAHLIQNDRFNGVWGDEYIHALLRSEWPQVAVCPGQGPAG</sequence>
<evidence type="ECO:0000259" key="1">
    <source>
        <dbReference type="PROSITE" id="PS51186"/>
    </source>
</evidence>
<proteinExistence type="predicted"/>
<keyword evidence="3" id="KW-1185">Reference proteome</keyword>
<dbReference type="KEGG" id="cser:CCO03_04850"/>
<dbReference type="Pfam" id="PF13302">
    <property type="entry name" value="Acetyltransf_3"/>
    <property type="match status" value="1"/>
</dbReference>
<dbReference type="SUPFAM" id="SSF55729">
    <property type="entry name" value="Acyl-CoA N-acyltransferases (Nat)"/>
    <property type="match status" value="1"/>
</dbReference>
<dbReference type="RefSeq" id="WP_087277966.1">
    <property type="nucleotide sequence ID" value="NZ_CP021455.1"/>
</dbReference>
<dbReference type="GO" id="GO:0008999">
    <property type="term" value="F:protein-N-terminal-alanine acetyltransferase activity"/>
    <property type="evidence" value="ECO:0007669"/>
    <property type="project" value="TreeGrafter"/>
</dbReference>
<dbReference type="EMBL" id="CP021455">
    <property type="protein sequence ID" value="ARU04092.1"/>
    <property type="molecule type" value="Genomic_DNA"/>
</dbReference>
<dbReference type="Gene3D" id="3.40.630.30">
    <property type="match status" value="1"/>
</dbReference>
<evidence type="ECO:0000313" key="2">
    <source>
        <dbReference type="EMBL" id="ARU04092.1"/>
    </source>
</evidence>
<dbReference type="InterPro" id="IPR051908">
    <property type="entry name" value="Ribosomal_N-acetyltransferase"/>
</dbReference>
<feature type="domain" description="N-acetyltransferase" evidence="1">
    <location>
        <begin position="15"/>
        <end position="181"/>
    </location>
</feature>
<dbReference type="GO" id="GO:0005737">
    <property type="term" value="C:cytoplasm"/>
    <property type="evidence" value="ECO:0007669"/>
    <property type="project" value="TreeGrafter"/>
</dbReference>
<evidence type="ECO:0000313" key="3">
    <source>
        <dbReference type="Proteomes" id="UP000196138"/>
    </source>
</evidence>